<dbReference type="EMBL" id="AP018448">
    <property type="protein sequence ID" value="BBC38472.1"/>
    <property type="molecule type" value="Genomic_DNA"/>
</dbReference>
<gene>
    <name evidence="5" type="ORF">SGFS_097660</name>
</gene>
<dbReference type="Pfam" id="PF00392">
    <property type="entry name" value="GntR"/>
    <property type="match status" value="1"/>
</dbReference>
<proteinExistence type="predicted"/>
<accession>A0ABN5VYE5</accession>
<dbReference type="PANTHER" id="PTHR43537:SF5">
    <property type="entry name" value="UXU OPERON TRANSCRIPTIONAL REGULATOR"/>
    <property type="match status" value="1"/>
</dbReference>
<evidence type="ECO:0000313" key="5">
    <source>
        <dbReference type="EMBL" id="BBC38472.1"/>
    </source>
</evidence>
<feature type="domain" description="HTH gntR-type" evidence="4">
    <location>
        <begin position="15"/>
        <end position="82"/>
    </location>
</feature>
<dbReference type="SUPFAM" id="SSF46785">
    <property type="entry name" value="Winged helix' DNA-binding domain"/>
    <property type="match status" value="1"/>
</dbReference>
<dbReference type="InterPro" id="IPR036390">
    <property type="entry name" value="WH_DNA-bd_sf"/>
</dbReference>
<dbReference type="InterPro" id="IPR036388">
    <property type="entry name" value="WH-like_DNA-bd_sf"/>
</dbReference>
<protein>
    <recommendedName>
        <fullName evidence="4">HTH gntR-type domain-containing protein</fullName>
    </recommendedName>
</protein>
<evidence type="ECO:0000313" key="6">
    <source>
        <dbReference type="Proteomes" id="UP001321542"/>
    </source>
</evidence>
<dbReference type="Gene3D" id="1.10.10.10">
    <property type="entry name" value="Winged helix-like DNA-binding domain superfamily/Winged helix DNA-binding domain"/>
    <property type="match status" value="1"/>
</dbReference>
<dbReference type="PROSITE" id="PS50949">
    <property type="entry name" value="HTH_GNTR"/>
    <property type="match status" value="1"/>
</dbReference>
<dbReference type="SMART" id="SM00345">
    <property type="entry name" value="HTH_GNTR"/>
    <property type="match status" value="1"/>
</dbReference>
<reference evidence="5 6" key="1">
    <citation type="journal article" date="2010" name="ChemBioChem">
        <title>Cloning and characterization of the biosynthetic gene cluster of 16-membered macrolide antibiotic FD-891: involvement of a dual functional cytochrome P450 monooxygenase catalyzing epoxidation and hydroxylation.</title>
        <authorList>
            <person name="Kudo F."/>
            <person name="Motegi A."/>
            <person name="Mizoue K."/>
            <person name="Eguchi T."/>
        </authorList>
    </citation>
    <scope>NUCLEOTIDE SEQUENCE [LARGE SCALE GENOMIC DNA]</scope>
    <source>
        <strain evidence="5 6">A-8890</strain>
    </source>
</reference>
<dbReference type="Gene3D" id="1.20.120.530">
    <property type="entry name" value="GntR ligand-binding domain-like"/>
    <property type="match status" value="1"/>
</dbReference>
<dbReference type="InterPro" id="IPR011711">
    <property type="entry name" value="GntR_C"/>
</dbReference>
<reference evidence="5 6" key="2">
    <citation type="journal article" date="2023" name="ChemBioChem">
        <title>Acyltransferase Domain Exchange between Two Independent Type I Polyketide Synthases in the Same Producer Strain of Macrolide Antibiotics.</title>
        <authorList>
            <person name="Kudo F."/>
            <person name="Kishikawa K."/>
            <person name="Tsuboi K."/>
            <person name="Kido T."/>
            <person name="Usui T."/>
            <person name="Hashimoto J."/>
            <person name="Shin-Ya K."/>
            <person name="Miyanaga A."/>
            <person name="Eguchi T."/>
        </authorList>
    </citation>
    <scope>NUCLEOTIDE SEQUENCE [LARGE SCALE GENOMIC DNA]</scope>
    <source>
        <strain evidence="5 6">A-8890</strain>
    </source>
</reference>
<keyword evidence="3" id="KW-0804">Transcription</keyword>
<keyword evidence="2" id="KW-0238">DNA-binding</keyword>
<organism evidence="5 6">
    <name type="scientific">Streptomyces graminofaciens</name>
    <dbReference type="NCBI Taxonomy" id="68212"/>
    <lineage>
        <taxon>Bacteria</taxon>
        <taxon>Bacillati</taxon>
        <taxon>Actinomycetota</taxon>
        <taxon>Actinomycetes</taxon>
        <taxon>Kitasatosporales</taxon>
        <taxon>Streptomycetaceae</taxon>
        <taxon>Streptomyces</taxon>
    </lineage>
</organism>
<name>A0ABN5VYE5_9ACTN</name>
<evidence type="ECO:0000259" key="4">
    <source>
        <dbReference type="PROSITE" id="PS50949"/>
    </source>
</evidence>
<evidence type="ECO:0000256" key="2">
    <source>
        <dbReference type="ARBA" id="ARBA00023125"/>
    </source>
</evidence>
<dbReference type="InterPro" id="IPR000524">
    <property type="entry name" value="Tscrpt_reg_HTH_GntR"/>
</dbReference>
<keyword evidence="6" id="KW-1185">Reference proteome</keyword>
<dbReference type="InterPro" id="IPR008920">
    <property type="entry name" value="TF_FadR/GntR_C"/>
</dbReference>
<dbReference type="SMART" id="SM00895">
    <property type="entry name" value="FCD"/>
    <property type="match status" value="1"/>
</dbReference>
<dbReference type="RefSeq" id="WP_286258972.1">
    <property type="nucleotide sequence ID" value="NZ_AP018448.1"/>
</dbReference>
<sequence length="227" mass="25013">MTTHAAEISTGVSPTLVADQVYEVLAGRIFTGELHAGARLRVRDIAGQVGTSVMPVREAVRLLVENGLAVSHPHRGARVREFTVRELIEIYDVRAVLEIEATRLGAPRVTDSDLALMREACDRIFRAVVREDVHDALEADEVLLRQLYLAGGNDVLVRTVGSLWTQCRPYKVIGARAAIQSRDATLWEPQPALIGALEERDLDAAIAITRRSVASARRRLENQIVAH</sequence>
<dbReference type="SUPFAM" id="SSF48008">
    <property type="entry name" value="GntR ligand-binding domain-like"/>
    <property type="match status" value="1"/>
</dbReference>
<dbReference type="Proteomes" id="UP001321542">
    <property type="component" value="Chromosome"/>
</dbReference>
<evidence type="ECO:0000256" key="1">
    <source>
        <dbReference type="ARBA" id="ARBA00023015"/>
    </source>
</evidence>
<dbReference type="Pfam" id="PF07729">
    <property type="entry name" value="FCD"/>
    <property type="match status" value="1"/>
</dbReference>
<evidence type="ECO:0000256" key="3">
    <source>
        <dbReference type="ARBA" id="ARBA00023163"/>
    </source>
</evidence>
<keyword evidence="1" id="KW-0805">Transcription regulation</keyword>
<dbReference type="PANTHER" id="PTHR43537">
    <property type="entry name" value="TRANSCRIPTIONAL REGULATOR, GNTR FAMILY"/>
    <property type="match status" value="1"/>
</dbReference>
<dbReference type="CDD" id="cd07377">
    <property type="entry name" value="WHTH_GntR"/>
    <property type="match status" value="1"/>
</dbReference>